<gene>
    <name evidence="1" type="ORF">RHMOL_Rhmol13G0243900</name>
</gene>
<sequence>MWILITKWKAYSAAVGDITILAKRWKLDVAFTVPFTESGLTLVVSSEARFKGGDISQAFHYGDVVGYSGCFGLYNVHSLVPRTSVQERRILRPIEQSTWKCSLVHLAHRERIQSNHARIVVVVWLFLALVLMQSYTANLTSMLTVSRLRPKIWSPDKVGCDENAFKEKYIREELNFTNVTITIKDEDEYLARFKNGNISAAFLDNPYAKAFVNRYCRDFTLLPTTLSFGGFGFGLDLGLGTPCSLFAPVNLCIFFED</sequence>
<comment type="caution">
    <text evidence="1">The sequence shown here is derived from an EMBL/GenBank/DDBJ whole genome shotgun (WGS) entry which is preliminary data.</text>
</comment>
<name>A0ACC0LAR6_RHOML</name>
<accession>A0ACC0LAR6</accession>
<proteinExistence type="predicted"/>
<dbReference type="EMBL" id="CM046400">
    <property type="protein sequence ID" value="KAI8525616.1"/>
    <property type="molecule type" value="Genomic_DNA"/>
</dbReference>
<dbReference type="Proteomes" id="UP001062846">
    <property type="component" value="Chromosome 13"/>
</dbReference>
<organism evidence="1 2">
    <name type="scientific">Rhododendron molle</name>
    <name type="common">Chinese azalea</name>
    <name type="synonym">Azalea mollis</name>
    <dbReference type="NCBI Taxonomy" id="49168"/>
    <lineage>
        <taxon>Eukaryota</taxon>
        <taxon>Viridiplantae</taxon>
        <taxon>Streptophyta</taxon>
        <taxon>Embryophyta</taxon>
        <taxon>Tracheophyta</taxon>
        <taxon>Spermatophyta</taxon>
        <taxon>Magnoliopsida</taxon>
        <taxon>eudicotyledons</taxon>
        <taxon>Gunneridae</taxon>
        <taxon>Pentapetalae</taxon>
        <taxon>asterids</taxon>
        <taxon>Ericales</taxon>
        <taxon>Ericaceae</taxon>
        <taxon>Ericoideae</taxon>
        <taxon>Rhodoreae</taxon>
        <taxon>Rhododendron</taxon>
    </lineage>
</organism>
<reference evidence="1" key="1">
    <citation type="submission" date="2022-02" db="EMBL/GenBank/DDBJ databases">
        <title>Plant Genome Project.</title>
        <authorList>
            <person name="Zhang R.-G."/>
        </authorList>
    </citation>
    <scope>NUCLEOTIDE SEQUENCE</scope>
    <source>
        <strain evidence="1">AT1</strain>
    </source>
</reference>
<keyword evidence="2" id="KW-1185">Reference proteome</keyword>
<evidence type="ECO:0000313" key="2">
    <source>
        <dbReference type="Proteomes" id="UP001062846"/>
    </source>
</evidence>
<evidence type="ECO:0000313" key="1">
    <source>
        <dbReference type="EMBL" id="KAI8525616.1"/>
    </source>
</evidence>
<protein>
    <submittedName>
        <fullName evidence="1">Uncharacterized protein</fullName>
    </submittedName>
</protein>